<sequence length="694" mass="72519">MIDTADAGGASIPAGPSAAFVNPNPNPIGSQSQSQSQMPRRSAPSAAAPNDPMSAFLPRPIGPPSASNTAAYPISIAAPTPSTANGFSGGAPFSAASSAPTSPVYKVVVHPHTEQAASVLSGKVAELRHVKGRETLPLAASRHPMLPSTALSFASLDSASFAERALSQFGHDDAFWSVELVECDSLRRPFPDAAPYVAPVSATPSSSLSSSRSSGRMASAYTPFDPVGVSVPPVAYYGHGNGNGNGASGSSSISNGDVNISASLGSTSNLVTTEPMTGASNAFPSYSVHSPIGNHLSERSRISGKDLIKDESRYEDETLGILSSAPYAGSRAMHGDAGSARVPSSYPDVAPHTQPRRATEPMVDLSDAFRGLSMAGRDLMVYADSLGARNGSVSGHMARANHSRPPPQPTPSPSDVPSDAAGLVSINNGSFVPIYQHPNHYIDPRYLGITSNDLNRMPPANPSDQNPPCNTLYVGNLPLNTSEDELKNLFSRQRGFKRMCFRTKNNGPMCFVEFDSITAATKTLLDLYGRPLAHSSKGGIRLSFSKNPLGVRSQNNPNNAANYHPPQAHVPPPGSFAPPPGLSAPPGLGNISAVHNGNGNGVPNGGPLPQQHPAAHQYTAQHPPMPSITPLTSLASSMPPMQQMLYAESAFSPSREYPNNSLWPQPSAYQAFGANGNSVNGMPISNVPPYMMGR</sequence>
<feature type="region of interest" description="Disordered" evidence="3">
    <location>
        <begin position="328"/>
        <end position="361"/>
    </location>
</feature>
<evidence type="ECO:0000256" key="1">
    <source>
        <dbReference type="ARBA" id="ARBA00022884"/>
    </source>
</evidence>
<evidence type="ECO:0000259" key="4">
    <source>
        <dbReference type="PROSITE" id="PS50102"/>
    </source>
</evidence>
<feature type="compositionally biased region" description="Low complexity" evidence="3">
    <location>
        <begin position="1"/>
        <end position="19"/>
    </location>
</feature>
<organism evidence="5 6">
    <name type="scientific">Sporothrix curviconia</name>
    <dbReference type="NCBI Taxonomy" id="1260050"/>
    <lineage>
        <taxon>Eukaryota</taxon>
        <taxon>Fungi</taxon>
        <taxon>Dikarya</taxon>
        <taxon>Ascomycota</taxon>
        <taxon>Pezizomycotina</taxon>
        <taxon>Sordariomycetes</taxon>
        <taxon>Sordariomycetidae</taxon>
        <taxon>Ophiostomatales</taxon>
        <taxon>Ophiostomataceae</taxon>
        <taxon>Sporothrix</taxon>
    </lineage>
</organism>
<feature type="compositionally biased region" description="Pro residues" evidence="3">
    <location>
        <begin position="404"/>
        <end position="414"/>
    </location>
</feature>
<feature type="domain" description="RRM" evidence="4">
    <location>
        <begin position="470"/>
        <end position="547"/>
    </location>
</feature>
<comment type="caution">
    <text evidence="5">The sequence shown here is derived from an EMBL/GenBank/DDBJ whole genome shotgun (WGS) entry which is preliminary data.</text>
</comment>
<evidence type="ECO:0000256" key="3">
    <source>
        <dbReference type="SAM" id="MobiDB-lite"/>
    </source>
</evidence>
<dbReference type="Proteomes" id="UP001642405">
    <property type="component" value="Unassembled WGS sequence"/>
</dbReference>
<proteinExistence type="predicted"/>
<dbReference type="InterPro" id="IPR000504">
    <property type="entry name" value="RRM_dom"/>
</dbReference>
<dbReference type="InterPro" id="IPR035979">
    <property type="entry name" value="RBD_domain_sf"/>
</dbReference>
<feature type="region of interest" description="Disordered" evidence="3">
    <location>
        <begin position="545"/>
        <end position="569"/>
    </location>
</feature>
<dbReference type="SUPFAM" id="SSF54928">
    <property type="entry name" value="RNA-binding domain, RBD"/>
    <property type="match status" value="1"/>
</dbReference>
<dbReference type="Gene3D" id="3.30.70.330">
    <property type="match status" value="1"/>
</dbReference>
<accession>A0ABP0CXP9</accession>
<feature type="compositionally biased region" description="Low complexity" evidence="3">
    <location>
        <begin position="554"/>
        <end position="567"/>
    </location>
</feature>
<dbReference type="SMART" id="SM00360">
    <property type="entry name" value="RRM"/>
    <property type="match status" value="1"/>
</dbReference>
<dbReference type="PANTHER" id="PTHR10501">
    <property type="entry name" value="U1 SMALL NUCLEAR RIBONUCLEOPROTEIN A/U2 SMALL NUCLEAR RIBONUCLEOPROTEIN B"/>
    <property type="match status" value="1"/>
</dbReference>
<evidence type="ECO:0000313" key="5">
    <source>
        <dbReference type="EMBL" id="CAK7236920.1"/>
    </source>
</evidence>
<dbReference type="EMBL" id="CAWUHB010000128">
    <property type="protein sequence ID" value="CAK7236920.1"/>
    <property type="molecule type" value="Genomic_DNA"/>
</dbReference>
<reference evidence="5 6" key="1">
    <citation type="submission" date="2024-01" db="EMBL/GenBank/DDBJ databases">
        <authorList>
            <person name="Allen C."/>
            <person name="Tagirdzhanova G."/>
        </authorList>
    </citation>
    <scope>NUCLEOTIDE SEQUENCE [LARGE SCALE GENOMIC DNA]</scope>
</reference>
<feature type="compositionally biased region" description="Low complexity" evidence="3">
    <location>
        <begin position="30"/>
        <end position="55"/>
    </location>
</feature>
<evidence type="ECO:0000256" key="2">
    <source>
        <dbReference type="PROSITE-ProRule" id="PRU00176"/>
    </source>
</evidence>
<dbReference type="PROSITE" id="PS50102">
    <property type="entry name" value="RRM"/>
    <property type="match status" value="1"/>
</dbReference>
<keyword evidence="6" id="KW-1185">Reference proteome</keyword>
<name>A0ABP0CXP9_9PEZI</name>
<protein>
    <submittedName>
        <fullName evidence="5">Cell cycle RNA binding protein whi3</fullName>
    </submittedName>
</protein>
<feature type="region of interest" description="Disordered" evidence="3">
    <location>
        <begin position="393"/>
        <end position="422"/>
    </location>
</feature>
<dbReference type="Pfam" id="PF00076">
    <property type="entry name" value="RRM_1"/>
    <property type="match status" value="1"/>
</dbReference>
<gene>
    <name evidence="5" type="primary">WHI3</name>
    <name evidence="5" type="ORF">SCUCBS95973_009772</name>
</gene>
<feature type="region of interest" description="Disordered" evidence="3">
    <location>
        <begin position="1"/>
        <end position="62"/>
    </location>
</feature>
<evidence type="ECO:0000313" key="6">
    <source>
        <dbReference type="Proteomes" id="UP001642405"/>
    </source>
</evidence>
<keyword evidence="1 2" id="KW-0694">RNA-binding</keyword>
<dbReference type="InterPro" id="IPR012677">
    <property type="entry name" value="Nucleotide-bd_a/b_plait_sf"/>
</dbReference>